<dbReference type="FunFam" id="1.10.1040.50:FF:000006">
    <property type="entry name" value="Peroxisomal bifunctional enzyme"/>
    <property type="match status" value="1"/>
</dbReference>
<dbReference type="Gene3D" id="3.40.50.720">
    <property type="entry name" value="NAD(P)-binding Rossmann-like Domain"/>
    <property type="match status" value="1"/>
</dbReference>
<dbReference type="Pfam" id="PF00378">
    <property type="entry name" value="ECH_1"/>
    <property type="match status" value="1"/>
</dbReference>
<reference evidence="15 16" key="1">
    <citation type="submission" date="2014-12" db="EMBL/GenBank/DDBJ databases">
        <title>16Stimator: statistical estimation of ribosomal gene copy numbers from draft genome assemblies.</title>
        <authorList>
            <person name="Perisin M.A."/>
            <person name="Vetter M."/>
            <person name="Gilbert J.A."/>
            <person name="Bergelson J."/>
        </authorList>
    </citation>
    <scope>NUCLEOTIDE SEQUENCE [LARGE SCALE GENOMIC DNA]</scope>
    <source>
        <strain evidence="15 16">MEJ076</strain>
    </source>
</reference>
<name>A0A0D0JE04_AGRTU</name>
<dbReference type="CDD" id="cd06558">
    <property type="entry name" value="crotonase-like"/>
    <property type="match status" value="1"/>
</dbReference>
<comment type="catalytic activity">
    <reaction evidence="12">
        <text>a (3S)-3-hydroxyacyl-CoA + NAD(+) = a 3-oxoacyl-CoA + NADH + H(+)</text>
        <dbReference type="Rhea" id="RHEA:22432"/>
        <dbReference type="ChEBI" id="CHEBI:15378"/>
        <dbReference type="ChEBI" id="CHEBI:57318"/>
        <dbReference type="ChEBI" id="CHEBI:57540"/>
        <dbReference type="ChEBI" id="CHEBI:57945"/>
        <dbReference type="ChEBI" id="CHEBI:90726"/>
        <dbReference type="EC" id="1.1.1.35"/>
    </reaction>
</comment>
<dbReference type="GO" id="GO:0070403">
    <property type="term" value="F:NAD+ binding"/>
    <property type="evidence" value="ECO:0007669"/>
    <property type="project" value="InterPro"/>
</dbReference>
<comment type="pathway">
    <text evidence="2">Lipid metabolism; fatty acid beta-oxidation.</text>
</comment>
<evidence type="ECO:0000256" key="4">
    <source>
        <dbReference type="ARBA" id="ARBA00022963"/>
    </source>
</evidence>
<dbReference type="UniPathway" id="UPA00659"/>
<dbReference type="InterPro" id="IPR006108">
    <property type="entry name" value="3HC_DH_C"/>
</dbReference>
<keyword evidence="6" id="KW-0520">NAD</keyword>
<evidence type="ECO:0000259" key="14">
    <source>
        <dbReference type="Pfam" id="PF02737"/>
    </source>
</evidence>
<dbReference type="SUPFAM" id="SSF52096">
    <property type="entry name" value="ClpP/crotonase"/>
    <property type="match status" value="1"/>
</dbReference>
<dbReference type="GO" id="GO:0006635">
    <property type="term" value="P:fatty acid beta-oxidation"/>
    <property type="evidence" value="ECO:0007669"/>
    <property type="project" value="UniProtKB-UniPathway"/>
</dbReference>
<dbReference type="FunFam" id="3.40.50.720:FF:000009">
    <property type="entry name" value="Fatty oxidation complex, alpha subunit"/>
    <property type="match status" value="1"/>
</dbReference>
<feature type="domain" description="3-hydroxyacyl-CoA dehydrogenase C-terminal" evidence="13">
    <location>
        <begin position="470"/>
        <end position="563"/>
    </location>
</feature>
<feature type="domain" description="3-hydroxyacyl-CoA dehydrogenase NAD binding" evidence="14">
    <location>
        <begin position="289"/>
        <end position="465"/>
    </location>
</feature>
<evidence type="ECO:0000256" key="2">
    <source>
        <dbReference type="ARBA" id="ARBA00005005"/>
    </source>
</evidence>
<comment type="subcellular location">
    <subcellularLocation>
        <location evidence="1">Peroxisome</location>
    </subcellularLocation>
</comment>
<keyword evidence="3" id="KW-0276">Fatty acid metabolism</keyword>
<evidence type="ECO:0000256" key="8">
    <source>
        <dbReference type="ARBA" id="ARBA00023140"/>
    </source>
</evidence>
<dbReference type="InterPro" id="IPR036291">
    <property type="entry name" value="NAD(P)-bd_dom_sf"/>
</dbReference>
<evidence type="ECO:0000256" key="3">
    <source>
        <dbReference type="ARBA" id="ARBA00022832"/>
    </source>
</evidence>
<dbReference type="AlphaFoldDB" id="A0A0D0JE04"/>
<keyword evidence="4" id="KW-0442">Lipid degradation</keyword>
<dbReference type="InterPro" id="IPR001753">
    <property type="entry name" value="Enoyl-CoA_hydra/iso"/>
</dbReference>
<sequence length="656" mass="70504">MALVDFKIEDRIAVVTIDNPPVNALNQQLRQELLAAVEAIEADETVDAVVLSCAGRTFVAGADIHELGNPQKPYLPDVLQKIDQSGKTWVAALHGTALGGGLELAMACHGRVAAKETKLGLPEVTLGVIPGSGGTVRLPRLIPLEKAINLVTTGKPISAQEGLASGLIDRIADVDLLADAKRFARKLLENPVPPLLERDVKDAGNMDWDAARRSVTSKARGALAALEAFGALKDAAMFDPEQALVKERQRFLRLSLSDESRALKHIFFAERSAGQSLKNLNAASVNLSHVGVIGGGTMGAGIATALLLSGSTVTLVEQTADAADKARDRVQTTLSQSAERKVISAEKAEEAMQRFFAVVEYEALKGCPLVIEAVFEDMAVKKAVFSKLDAIMPNTAVLATNTSYLDVNLLAASTDHPERILGLHFFSPAHIMKLLEIVRGAQTGSVALATAYELAKRLRKIPIVSGVCDGFIGNRIMAAYRRDCEFMLEEGALPNEIDAAMRNFGFAMGIFEVQDMSGLDIAWAQRKAKASSRPSGERVAHIADRLCEAGRLGRKTGKGWYDYGSGKPVLDDETRDIILDESKRAGITRRSFTEADIMSRILLTIQKEGMAVLNEGIAENADDIDVVMVNGYGFPRHKGGPMHMAHADGINARTVA</sequence>
<gene>
    <name evidence="15" type="ORF">RU07_05925</name>
</gene>
<keyword evidence="5" id="KW-0560">Oxidoreductase</keyword>
<keyword evidence="8" id="KW-0576">Peroxisome</keyword>
<evidence type="ECO:0000256" key="1">
    <source>
        <dbReference type="ARBA" id="ARBA00004275"/>
    </source>
</evidence>
<dbReference type="GO" id="GO:0016853">
    <property type="term" value="F:isomerase activity"/>
    <property type="evidence" value="ECO:0007669"/>
    <property type="project" value="UniProtKB-KW"/>
</dbReference>
<dbReference type="SUPFAM" id="SSF48179">
    <property type="entry name" value="6-phosphogluconate dehydrogenase C-terminal domain-like"/>
    <property type="match status" value="2"/>
</dbReference>
<dbReference type="GO" id="GO:0003857">
    <property type="term" value="F:(3S)-3-hydroxyacyl-CoA dehydrogenase (NAD+) activity"/>
    <property type="evidence" value="ECO:0007669"/>
    <property type="project" value="UniProtKB-EC"/>
</dbReference>
<dbReference type="Gene3D" id="3.90.226.10">
    <property type="entry name" value="2-enoyl-CoA Hydratase, Chain A, domain 1"/>
    <property type="match status" value="1"/>
</dbReference>
<accession>A0A0D0JE04</accession>
<proteinExistence type="predicted"/>
<dbReference type="InterPro" id="IPR029045">
    <property type="entry name" value="ClpP/crotonase-like_dom_sf"/>
</dbReference>
<evidence type="ECO:0000256" key="7">
    <source>
        <dbReference type="ARBA" id="ARBA00023098"/>
    </source>
</evidence>
<evidence type="ECO:0000259" key="13">
    <source>
        <dbReference type="Pfam" id="PF00725"/>
    </source>
</evidence>
<dbReference type="SUPFAM" id="SSF51735">
    <property type="entry name" value="NAD(P)-binding Rossmann-fold domains"/>
    <property type="match status" value="1"/>
</dbReference>
<dbReference type="PANTHER" id="PTHR23309">
    <property type="entry name" value="3-HYDROXYACYL-COA DEHYROGENASE"/>
    <property type="match status" value="1"/>
</dbReference>
<evidence type="ECO:0000256" key="10">
    <source>
        <dbReference type="ARBA" id="ARBA00023239"/>
    </source>
</evidence>
<keyword evidence="10" id="KW-0456">Lyase</keyword>
<evidence type="ECO:0000256" key="9">
    <source>
        <dbReference type="ARBA" id="ARBA00023235"/>
    </source>
</evidence>
<dbReference type="Pfam" id="PF00725">
    <property type="entry name" value="3HCDH"/>
    <property type="match status" value="1"/>
</dbReference>
<evidence type="ECO:0000313" key="16">
    <source>
        <dbReference type="Proteomes" id="UP000035017"/>
    </source>
</evidence>
<organism evidence="15 16">
    <name type="scientific">Agrobacterium tumefaciens</name>
    <dbReference type="NCBI Taxonomy" id="358"/>
    <lineage>
        <taxon>Bacteria</taxon>
        <taxon>Pseudomonadati</taxon>
        <taxon>Pseudomonadota</taxon>
        <taxon>Alphaproteobacteria</taxon>
        <taxon>Hyphomicrobiales</taxon>
        <taxon>Rhizobiaceae</taxon>
        <taxon>Rhizobium/Agrobacterium group</taxon>
        <taxon>Agrobacterium</taxon>
        <taxon>Agrobacterium tumefaciens complex</taxon>
    </lineage>
</organism>
<dbReference type="Proteomes" id="UP000035017">
    <property type="component" value="Unassembled WGS sequence"/>
</dbReference>
<evidence type="ECO:0000256" key="11">
    <source>
        <dbReference type="ARBA" id="ARBA00023268"/>
    </source>
</evidence>
<evidence type="ECO:0000256" key="6">
    <source>
        <dbReference type="ARBA" id="ARBA00023027"/>
    </source>
</evidence>
<dbReference type="InterPro" id="IPR008927">
    <property type="entry name" value="6-PGluconate_DH-like_C_sf"/>
</dbReference>
<keyword evidence="11" id="KW-0511">Multifunctional enzyme</keyword>
<dbReference type="Pfam" id="PF02737">
    <property type="entry name" value="3HCDH_N"/>
    <property type="match status" value="1"/>
</dbReference>
<evidence type="ECO:0000256" key="5">
    <source>
        <dbReference type="ARBA" id="ARBA00023002"/>
    </source>
</evidence>
<comment type="caution">
    <text evidence="15">The sequence shown here is derived from an EMBL/GenBank/DDBJ whole genome shotgun (WGS) entry which is preliminary data.</text>
</comment>
<evidence type="ECO:0000256" key="12">
    <source>
        <dbReference type="ARBA" id="ARBA00049556"/>
    </source>
</evidence>
<dbReference type="EMBL" id="JXQV01000005">
    <property type="protein sequence ID" value="KIQ04175.1"/>
    <property type="molecule type" value="Genomic_DNA"/>
</dbReference>
<dbReference type="GO" id="GO:0004300">
    <property type="term" value="F:enoyl-CoA hydratase activity"/>
    <property type="evidence" value="ECO:0007669"/>
    <property type="project" value="UniProtKB-ARBA"/>
</dbReference>
<protein>
    <submittedName>
        <fullName evidence="15">3-hydroxyacyl-CoA dehydrogenase</fullName>
    </submittedName>
</protein>
<dbReference type="Gene3D" id="1.10.1040.50">
    <property type="match status" value="1"/>
</dbReference>
<dbReference type="InterPro" id="IPR006176">
    <property type="entry name" value="3-OHacyl-CoA_DH_NAD-bd"/>
</dbReference>
<keyword evidence="7" id="KW-0443">Lipid metabolism</keyword>
<evidence type="ECO:0000313" key="15">
    <source>
        <dbReference type="EMBL" id="KIQ04175.1"/>
    </source>
</evidence>
<keyword evidence="9" id="KW-0413">Isomerase</keyword>